<comment type="similarity">
    <text evidence="2">Belongs to the krueppel C2H2-type zinc-finger protein family.</text>
</comment>
<dbReference type="GO" id="GO:0005634">
    <property type="term" value="C:nucleus"/>
    <property type="evidence" value="ECO:0007669"/>
    <property type="project" value="UniProtKB-SubCell"/>
</dbReference>
<dbReference type="FunFam" id="3.30.160.60:FF:000322">
    <property type="entry name" value="GDNF-inducible zinc finger protein 1"/>
    <property type="match status" value="1"/>
</dbReference>
<dbReference type="InterPro" id="IPR013087">
    <property type="entry name" value="Znf_C2H2_type"/>
</dbReference>
<dbReference type="FunFam" id="3.30.160.60:FF:002343">
    <property type="entry name" value="Zinc finger protein 33A"/>
    <property type="match status" value="1"/>
</dbReference>
<evidence type="ECO:0000313" key="18">
    <source>
        <dbReference type="RefSeq" id="XP_004648500.1"/>
    </source>
</evidence>
<keyword evidence="4" id="KW-0677">Repeat</keyword>
<dbReference type="Pfam" id="PF00096">
    <property type="entry name" value="zf-C2H2"/>
    <property type="match status" value="3"/>
</dbReference>
<feature type="compositionally biased region" description="Basic and acidic residues" evidence="13">
    <location>
        <begin position="301"/>
        <end position="311"/>
    </location>
</feature>
<keyword evidence="10 12" id="KW-0539">Nucleus</keyword>
<dbReference type="FunFam" id="3.30.160.60:FF:000812">
    <property type="entry name" value="zinc finger protein 23 isoform X2"/>
    <property type="match status" value="1"/>
</dbReference>
<name>A0A6P3FJD9_OCTDE</name>
<feature type="domain" description="C2H2-type" evidence="14">
    <location>
        <begin position="376"/>
        <end position="403"/>
    </location>
</feature>
<keyword evidence="17" id="KW-1185">Reference proteome</keyword>
<dbReference type="PANTHER" id="PTHR23226:SF272">
    <property type="entry name" value="ZINC FINGER PROTEIN 75D"/>
    <property type="match status" value="1"/>
</dbReference>
<keyword evidence="5 11" id="KW-0863">Zinc-finger</keyword>
<organism evidence="17 18">
    <name type="scientific">Octodon degus</name>
    <name type="common">Degu</name>
    <name type="synonym">Sciurus degus</name>
    <dbReference type="NCBI Taxonomy" id="10160"/>
    <lineage>
        <taxon>Eukaryota</taxon>
        <taxon>Metazoa</taxon>
        <taxon>Chordata</taxon>
        <taxon>Craniata</taxon>
        <taxon>Vertebrata</taxon>
        <taxon>Euteleostomi</taxon>
        <taxon>Mammalia</taxon>
        <taxon>Eutheria</taxon>
        <taxon>Euarchontoglires</taxon>
        <taxon>Glires</taxon>
        <taxon>Rodentia</taxon>
        <taxon>Hystricomorpha</taxon>
        <taxon>Octodontidae</taxon>
        <taxon>Octodon</taxon>
    </lineage>
</organism>
<evidence type="ECO:0000256" key="13">
    <source>
        <dbReference type="SAM" id="MobiDB-lite"/>
    </source>
</evidence>
<dbReference type="FunFam" id="3.30.160.60:FF:000342">
    <property type="entry name" value="zinc finger protein 394"/>
    <property type="match status" value="1"/>
</dbReference>
<dbReference type="InterPro" id="IPR003309">
    <property type="entry name" value="SCAN_dom"/>
</dbReference>
<dbReference type="Gene3D" id="1.10.4020.10">
    <property type="entry name" value="DNA breaking-rejoining enzymes"/>
    <property type="match status" value="1"/>
</dbReference>
<evidence type="ECO:0000256" key="11">
    <source>
        <dbReference type="PROSITE-ProRule" id="PRU00042"/>
    </source>
</evidence>
<sequence>MSEVREGAGPVKERSSLSQQHRLRVQHLSPEDACQHFWSFCLCEAPGPGEAVSQLQELCHQWLRPDIHSKEQMLELLALEVFLNILPKEVQNWIRKHHPQNMSQAMALIEYLQRRFEITNEVTSQELRRTMVVLLGGAAVTPGFIQMPVQPQLRCLFQTERRNKCYMLQERLGWHTHKEVHLMYERALQTLQILGVTGPKRTEHQEMASEHLLESQSLLTFEDVAVHFSEEEWQLLDPNQKTLYNEVMWDICEAASFVGLKFKNDTGNAEPSSVSALEIQAAERQGSKTRKNVARKRKAKENHSDTHRVEDQGQGILRKNRKTPSTSEENLPKRRACQRKGHTGDKRFKCQECEKCFRGSSDLVKHQRIHTDEKSYKCPQCDKRFRWSSGITKHFFMHQGIKPFSCSWCGKSFSHRRNLCLHHRIHTGGKPFKCHECGKGFIQKAHLRKHQETHSGEPSFTCSTCMRKFRTQSSLVRHQKFHTCTEGCPQSSVCDKSI</sequence>
<evidence type="ECO:0000256" key="6">
    <source>
        <dbReference type="ARBA" id="ARBA00022833"/>
    </source>
</evidence>
<dbReference type="PROSITE" id="PS50805">
    <property type="entry name" value="KRAB"/>
    <property type="match status" value="1"/>
</dbReference>
<dbReference type="SUPFAM" id="SSF57667">
    <property type="entry name" value="beta-beta-alpha zinc fingers"/>
    <property type="match status" value="3"/>
</dbReference>
<evidence type="ECO:0000256" key="5">
    <source>
        <dbReference type="ARBA" id="ARBA00022771"/>
    </source>
</evidence>
<dbReference type="GeneID" id="101559949"/>
<dbReference type="InterPro" id="IPR036051">
    <property type="entry name" value="KRAB_dom_sf"/>
</dbReference>
<keyword evidence="8" id="KW-0238">DNA-binding</keyword>
<evidence type="ECO:0000259" key="14">
    <source>
        <dbReference type="PROSITE" id="PS50157"/>
    </source>
</evidence>
<evidence type="ECO:0000256" key="9">
    <source>
        <dbReference type="ARBA" id="ARBA00023163"/>
    </source>
</evidence>
<dbReference type="Gene3D" id="3.30.160.60">
    <property type="entry name" value="Classic Zinc Finger"/>
    <property type="match status" value="5"/>
</dbReference>
<dbReference type="SUPFAM" id="SSF47353">
    <property type="entry name" value="Retrovirus capsid dimerization domain-like"/>
    <property type="match status" value="1"/>
</dbReference>
<dbReference type="SUPFAM" id="SSF109640">
    <property type="entry name" value="KRAB domain (Kruppel-associated box)"/>
    <property type="match status" value="1"/>
</dbReference>
<evidence type="ECO:0000259" key="16">
    <source>
        <dbReference type="PROSITE" id="PS50805"/>
    </source>
</evidence>
<dbReference type="CDD" id="cd07765">
    <property type="entry name" value="KRAB_A-box"/>
    <property type="match status" value="1"/>
</dbReference>
<keyword evidence="7" id="KW-0805">Transcription regulation</keyword>
<dbReference type="InParanoid" id="A0A6P3FJD9"/>
<keyword evidence="9" id="KW-0804">Transcription</keyword>
<feature type="domain" description="C2H2-type" evidence="14">
    <location>
        <begin position="404"/>
        <end position="431"/>
    </location>
</feature>
<feature type="domain" description="C2H2-type" evidence="14">
    <location>
        <begin position="348"/>
        <end position="375"/>
    </location>
</feature>
<feature type="domain" description="KRAB" evidence="16">
    <location>
        <begin position="219"/>
        <end position="296"/>
    </location>
</feature>
<reference evidence="18" key="1">
    <citation type="submission" date="2025-08" db="UniProtKB">
        <authorList>
            <consortium name="RefSeq"/>
        </authorList>
    </citation>
    <scope>IDENTIFICATION</scope>
</reference>
<evidence type="ECO:0000259" key="15">
    <source>
        <dbReference type="PROSITE" id="PS50804"/>
    </source>
</evidence>
<proteinExistence type="inferred from homology"/>
<dbReference type="SMART" id="SM00355">
    <property type="entry name" value="ZnF_C2H2"/>
    <property type="match status" value="5"/>
</dbReference>
<dbReference type="RefSeq" id="XP_004648500.1">
    <property type="nucleotide sequence ID" value="XM_004648443.1"/>
</dbReference>
<dbReference type="GO" id="GO:0008270">
    <property type="term" value="F:zinc ion binding"/>
    <property type="evidence" value="ECO:0007669"/>
    <property type="project" value="UniProtKB-KW"/>
</dbReference>
<evidence type="ECO:0000256" key="12">
    <source>
        <dbReference type="PROSITE-ProRule" id="PRU00187"/>
    </source>
</evidence>
<evidence type="ECO:0000256" key="8">
    <source>
        <dbReference type="ARBA" id="ARBA00023125"/>
    </source>
</evidence>
<evidence type="ECO:0000256" key="7">
    <source>
        <dbReference type="ARBA" id="ARBA00023015"/>
    </source>
</evidence>
<evidence type="ECO:0000256" key="1">
    <source>
        <dbReference type="ARBA" id="ARBA00004123"/>
    </source>
</evidence>
<dbReference type="OrthoDB" id="6077919at2759"/>
<feature type="region of interest" description="Disordered" evidence="13">
    <location>
        <begin position="282"/>
        <end position="340"/>
    </location>
</feature>
<dbReference type="CDD" id="cd07936">
    <property type="entry name" value="SCAN"/>
    <property type="match status" value="1"/>
</dbReference>
<dbReference type="SMART" id="SM00349">
    <property type="entry name" value="KRAB"/>
    <property type="match status" value="1"/>
</dbReference>
<protein>
    <submittedName>
        <fullName evidence="18">Zinc finger protein 75D</fullName>
    </submittedName>
</protein>
<dbReference type="PROSITE" id="PS50157">
    <property type="entry name" value="ZINC_FINGER_C2H2_2"/>
    <property type="match status" value="5"/>
</dbReference>
<dbReference type="GO" id="GO:0000981">
    <property type="term" value="F:DNA-binding transcription factor activity, RNA polymerase II-specific"/>
    <property type="evidence" value="ECO:0007669"/>
    <property type="project" value="TreeGrafter"/>
</dbReference>
<dbReference type="PANTHER" id="PTHR23226">
    <property type="entry name" value="ZINC FINGER AND SCAN DOMAIN-CONTAINING"/>
    <property type="match status" value="1"/>
</dbReference>
<feature type="domain" description="C2H2-type" evidence="14">
    <location>
        <begin position="432"/>
        <end position="459"/>
    </location>
</feature>
<dbReference type="FunFam" id="1.10.4020.10:FF:000001">
    <property type="entry name" value="zinc finger protein 263 isoform X1"/>
    <property type="match status" value="1"/>
</dbReference>
<keyword evidence="3" id="KW-0479">Metal-binding</keyword>
<dbReference type="Proteomes" id="UP000515203">
    <property type="component" value="Unplaced"/>
</dbReference>
<gene>
    <name evidence="18" type="primary">LOC101559949</name>
</gene>
<feature type="domain" description="SCAN box" evidence="15">
    <location>
        <begin position="35"/>
        <end position="114"/>
    </location>
</feature>
<dbReference type="InterPro" id="IPR001909">
    <property type="entry name" value="KRAB"/>
</dbReference>
<keyword evidence="6" id="KW-0862">Zinc</keyword>
<comment type="subcellular location">
    <subcellularLocation>
        <location evidence="1 12">Nucleus</location>
    </subcellularLocation>
</comment>
<evidence type="ECO:0000256" key="2">
    <source>
        <dbReference type="ARBA" id="ARBA00006991"/>
    </source>
</evidence>
<dbReference type="Gene3D" id="6.10.140.140">
    <property type="match status" value="1"/>
</dbReference>
<dbReference type="PROSITE" id="PS50804">
    <property type="entry name" value="SCAN_BOX"/>
    <property type="match status" value="1"/>
</dbReference>
<dbReference type="PROSITE" id="PS00028">
    <property type="entry name" value="ZINC_FINGER_C2H2_1"/>
    <property type="match status" value="5"/>
</dbReference>
<evidence type="ECO:0000256" key="10">
    <source>
        <dbReference type="ARBA" id="ARBA00023242"/>
    </source>
</evidence>
<accession>A0A6P3FJD9</accession>
<dbReference type="Pfam" id="PF02023">
    <property type="entry name" value="SCAN"/>
    <property type="match status" value="1"/>
</dbReference>
<dbReference type="Pfam" id="PF01352">
    <property type="entry name" value="KRAB"/>
    <property type="match status" value="1"/>
</dbReference>
<dbReference type="InterPro" id="IPR036236">
    <property type="entry name" value="Znf_C2H2_sf"/>
</dbReference>
<dbReference type="AlphaFoldDB" id="A0A6P3FJD9"/>
<feature type="domain" description="C2H2-type" evidence="14">
    <location>
        <begin position="460"/>
        <end position="487"/>
    </location>
</feature>
<evidence type="ECO:0000256" key="4">
    <source>
        <dbReference type="ARBA" id="ARBA00022737"/>
    </source>
</evidence>
<dbReference type="InterPro" id="IPR038269">
    <property type="entry name" value="SCAN_sf"/>
</dbReference>
<feature type="compositionally biased region" description="Basic residues" evidence="13">
    <location>
        <begin position="287"/>
        <end position="300"/>
    </location>
</feature>
<evidence type="ECO:0000256" key="3">
    <source>
        <dbReference type="ARBA" id="ARBA00022723"/>
    </source>
</evidence>
<dbReference type="GO" id="GO:0000978">
    <property type="term" value="F:RNA polymerase II cis-regulatory region sequence-specific DNA binding"/>
    <property type="evidence" value="ECO:0007669"/>
    <property type="project" value="TreeGrafter"/>
</dbReference>
<dbReference type="SMART" id="SM00431">
    <property type="entry name" value="SCAN"/>
    <property type="match status" value="1"/>
</dbReference>
<evidence type="ECO:0000313" key="17">
    <source>
        <dbReference type="Proteomes" id="UP000515203"/>
    </source>
</evidence>